<organism evidence="2 3">
    <name type="scientific">Thanatephorus cucumeris (strain AG1-IA)</name>
    <name type="common">Rice sheath blight fungus</name>
    <name type="synonym">Rhizoctonia solani</name>
    <dbReference type="NCBI Taxonomy" id="983506"/>
    <lineage>
        <taxon>Eukaryota</taxon>
        <taxon>Fungi</taxon>
        <taxon>Dikarya</taxon>
        <taxon>Basidiomycota</taxon>
        <taxon>Agaricomycotina</taxon>
        <taxon>Agaricomycetes</taxon>
        <taxon>Cantharellales</taxon>
        <taxon>Ceratobasidiaceae</taxon>
        <taxon>Rhizoctonia</taxon>
        <taxon>Rhizoctonia solani AG-1</taxon>
    </lineage>
</organism>
<reference evidence="2 3" key="1">
    <citation type="journal article" date="2013" name="Nat. Commun.">
        <title>The evolution and pathogenic mechanisms of the rice sheath blight pathogen.</title>
        <authorList>
            <person name="Zheng A."/>
            <person name="Lin R."/>
            <person name="Xu L."/>
            <person name="Qin P."/>
            <person name="Tang C."/>
            <person name="Ai P."/>
            <person name="Zhang D."/>
            <person name="Liu Y."/>
            <person name="Sun Z."/>
            <person name="Feng H."/>
            <person name="Wang Y."/>
            <person name="Chen Y."/>
            <person name="Liang X."/>
            <person name="Fu R."/>
            <person name="Li Q."/>
            <person name="Zhang J."/>
            <person name="Yu X."/>
            <person name="Xie Z."/>
            <person name="Ding L."/>
            <person name="Guan P."/>
            <person name="Tang J."/>
            <person name="Liang Y."/>
            <person name="Wang S."/>
            <person name="Deng Q."/>
            <person name="Li S."/>
            <person name="Zhu J."/>
            <person name="Wang L."/>
            <person name="Liu H."/>
            <person name="Li P."/>
        </authorList>
    </citation>
    <scope>NUCLEOTIDE SEQUENCE [LARGE SCALE GENOMIC DNA]</scope>
    <source>
        <strain evidence="3">AG-1 IA</strain>
    </source>
</reference>
<dbReference type="AlphaFoldDB" id="L8X7Z1"/>
<dbReference type="HOGENOM" id="CLU_1856654_0_0_1"/>
<evidence type="ECO:0000313" key="2">
    <source>
        <dbReference type="EMBL" id="ELU45198.1"/>
    </source>
</evidence>
<comment type="caution">
    <text evidence="2">The sequence shown here is derived from an EMBL/GenBank/DDBJ whole genome shotgun (WGS) entry which is preliminary data.</text>
</comment>
<protein>
    <submittedName>
        <fullName evidence="2">Uncharacterized protein</fullName>
    </submittedName>
</protein>
<feature type="region of interest" description="Disordered" evidence="1">
    <location>
        <begin position="1"/>
        <end position="23"/>
    </location>
</feature>
<evidence type="ECO:0000313" key="3">
    <source>
        <dbReference type="Proteomes" id="UP000011668"/>
    </source>
</evidence>
<dbReference type="Proteomes" id="UP000011668">
    <property type="component" value="Unassembled WGS sequence"/>
</dbReference>
<sequence length="138" mass="14960">MSSVRERATAPTASLTLGRSSSSIRAIHRPSNLSECQRSIALRSRSLRDLSWECKGERINAPTACGVIDSGPVGTRRSVQTNVIRTSSRRPRPMAHGWAAVHERLVHTMGRLPNDASVPRPLASVARSELAPHAHGVL</sequence>
<gene>
    <name evidence="2" type="ORF">AG1IA_00773</name>
</gene>
<dbReference type="EMBL" id="AFRT01000142">
    <property type="protein sequence ID" value="ELU45198.1"/>
    <property type="molecule type" value="Genomic_DNA"/>
</dbReference>
<proteinExistence type="predicted"/>
<evidence type="ECO:0000256" key="1">
    <source>
        <dbReference type="SAM" id="MobiDB-lite"/>
    </source>
</evidence>
<name>L8X7Z1_THACA</name>
<feature type="compositionally biased region" description="Polar residues" evidence="1">
    <location>
        <begin position="11"/>
        <end position="23"/>
    </location>
</feature>
<keyword evidence="3" id="KW-1185">Reference proteome</keyword>
<accession>L8X7Z1</accession>